<keyword evidence="7" id="KW-1015">Disulfide bond</keyword>
<comment type="similarity">
    <text evidence="2 9">Belongs to the hcp beta-lactamase family.</text>
</comment>
<sequence>MQSIANHYRNPSSETFAKSSKFHSTHTSNAFPYKSQSQKNPKNQFAHTHIFWLESPKNFQERQKMKKIVMLCLLLNAFLFVGCGNNTKNLEKECESGNMESCNDLGTIYVEGREVKQDFTKAVQLYEKACGGGDTWSCFGLGAMYYDGKVVKREFAKVRQLFEKACEGGFAVGCVHLGDMYENGEGVRQNLSTAKELYGKACDLGYQDGCDDYKKLNARGVQ</sequence>
<dbReference type="STRING" id="222136.BBW65_00255"/>
<evidence type="ECO:0000256" key="6">
    <source>
        <dbReference type="ARBA" id="ARBA00022803"/>
    </source>
</evidence>
<dbReference type="InterPro" id="IPR006597">
    <property type="entry name" value="Sel1-like"/>
</dbReference>
<dbReference type="InterPro" id="IPR040239">
    <property type="entry name" value="HcpB-like"/>
</dbReference>
<dbReference type="GO" id="GO:0008800">
    <property type="term" value="F:beta-lactamase activity"/>
    <property type="evidence" value="ECO:0007669"/>
    <property type="project" value="UniProtKB-UniRule"/>
</dbReference>
<keyword evidence="6" id="KW-0802">TPR repeat</keyword>
<keyword evidence="9" id="KW-0964">Secreted</keyword>
<keyword evidence="4" id="KW-0677">Repeat</keyword>
<evidence type="ECO:0000256" key="1">
    <source>
        <dbReference type="ARBA" id="ARBA00001526"/>
    </source>
</evidence>
<dbReference type="Gene3D" id="1.25.40.10">
    <property type="entry name" value="Tetratricopeptide repeat domain"/>
    <property type="match status" value="1"/>
</dbReference>
<comment type="subcellular location">
    <subcellularLocation>
        <location evidence="9">Secreted</location>
    </subcellularLocation>
</comment>
<reference evidence="11" key="1">
    <citation type="submission" date="2016-07" db="EMBL/GenBank/DDBJ databases">
        <authorList>
            <person name="Florea S."/>
            <person name="Webb J.S."/>
            <person name="Jaromczyk J."/>
            <person name="Schardl C.L."/>
        </authorList>
    </citation>
    <scope>NUCLEOTIDE SEQUENCE [LARGE SCALE GENOMIC DNA]</scope>
    <source>
        <strain evidence="11">MIT 01-6242</strain>
    </source>
</reference>
<dbReference type="InterPro" id="IPR011990">
    <property type="entry name" value="TPR-like_helical_dom_sf"/>
</dbReference>
<evidence type="ECO:0000256" key="2">
    <source>
        <dbReference type="ARBA" id="ARBA00008486"/>
    </source>
</evidence>
<name>A0A1B1U3L1_9HELI</name>
<dbReference type="KEGG" id="het:BBW65_00255"/>
<protein>
    <recommendedName>
        <fullName evidence="3 9">Beta-lactamase</fullName>
        <ecNumber evidence="3 9">3.5.2.6</ecNumber>
    </recommendedName>
</protein>
<dbReference type="GO" id="GO:0005576">
    <property type="term" value="C:extracellular region"/>
    <property type="evidence" value="ECO:0007669"/>
    <property type="project" value="UniProtKB-SubCell"/>
</dbReference>
<dbReference type="EC" id="3.5.2.6" evidence="3 9"/>
<evidence type="ECO:0000256" key="3">
    <source>
        <dbReference type="ARBA" id="ARBA00012865"/>
    </source>
</evidence>
<evidence type="ECO:0000256" key="5">
    <source>
        <dbReference type="ARBA" id="ARBA00022801"/>
    </source>
</evidence>
<evidence type="ECO:0000256" key="9">
    <source>
        <dbReference type="RuleBase" id="RU366075"/>
    </source>
</evidence>
<evidence type="ECO:0000256" key="8">
    <source>
        <dbReference type="ARBA" id="ARBA00023251"/>
    </source>
</evidence>
<accession>A0A1B1U3L1</accession>
<dbReference type="PANTHER" id="PTHR13891:SF1">
    <property type="entry name" value="CYTOCHROME C OXIDASE ASSEMBLY FACTOR 7"/>
    <property type="match status" value="1"/>
</dbReference>
<dbReference type="EMBL" id="CP016503">
    <property type="protein sequence ID" value="ANV97346.1"/>
    <property type="molecule type" value="Genomic_DNA"/>
</dbReference>
<keyword evidence="11" id="KW-1185">Reference proteome</keyword>
<evidence type="ECO:0000313" key="11">
    <source>
        <dbReference type="Proteomes" id="UP000092884"/>
    </source>
</evidence>
<dbReference type="Pfam" id="PF08238">
    <property type="entry name" value="Sel1"/>
    <property type="match status" value="3"/>
</dbReference>
<evidence type="ECO:0000313" key="10">
    <source>
        <dbReference type="EMBL" id="ANV97346.1"/>
    </source>
</evidence>
<dbReference type="SMART" id="SM00671">
    <property type="entry name" value="SEL1"/>
    <property type="match status" value="3"/>
</dbReference>
<evidence type="ECO:0000256" key="7">
    <source>
        <dbReference type="ARBA" id="ARBA00023157"/>
    </source>
</evidence>
<comment type="catalytic activity">
    <reaction evidence="1 9">
        <text>a beta-lactam + H2O = a substituted beta-amino acid</text>
        <dbReference type="Rhea" id="RHEA:20401"/>
        <dbReference type="ChEBI" id="CHEBI:15377"/>
        <dbReference type="ChEBI" id="CHEBI:35627"/>
        <dbReference type="ChEBI" id="CHEBI:140347"/>
        <dbReference type="EC" id="3.5.2.6"/>
    </reaction>
</comment>
<keyword evidence="8" id="KW-0046">Antibiotic resistance</keyword>
<dbReference type="AlphaFoldDB" id="A0A1B1U3L1"/>
<keyword evidence="5 9" id="KW-0378">Hydrolase</keyword>
<dbReference type="GO" id="GO:0046677">
    <property type="term" value="P:response to antibiotic"/>
    <property type="evidence" value="ECO:0007669"/>
    <property type="project" value="UniProtKB-KW"/>
</dbReference>
<proteinExistence type="inferred from homology"/>
<dbReference type="SUPFAM" id="SSF81901">
    <property type="entry name" value="HCP-like"/>
    <property type="match status" value="1"/>
</dbReference>
<evidence type="ECO:0000256" key="4">
    <source>
        <dbReference type="ARBA" id="ARBA00022737"/>
    </source>
</evidence>
<dbReference type="PANTHER" id="PTHR13891">
    <property type="entry name" value="CYTOCHROME C OXIDASE ASSEMBLY FACTOR 7"/>
    <property type="match status" value="1"/>
</dbReference>
<organism evidence="10 11">
    <name type="scientific">Helicobacter enhydrae</name>
    <dbReference type="NCBI Taxonomy" id="222136"/>
    <lineage>
        <taxon>Bacteria</taxon>
        <taxon>Pseudomonadati</taxon>
        <taxon>Campylobacterota</taxon>
        <taxon>Epsilonproteobacteria</taxon>
        <taxon>Campylobacterales</taxon>
        <taxon>Helicobacteraceae</taxon>
        <taxon>Helicobacter</taxon>
    </lineage>
</organism>
<dbReference type="Proteomes" id="UP000092884">
    <property type="component" value="Chromosome"/>
</dbReference>
<gene>
    <name evidence="10" type="ORF">BBW65_00255</name>
</gene>
<comment type="function">
    <text evidence="9">Hydrolyzes 6-aminopenicillinic acid and 7-aminocephalosporanic acid (ACA) derivatives.</text>
</comment>